<dbReference type="EMBL" id="BAABUJ010000015">
    <property type="protein sequence ID" value="GAA5800315.1"/>
    <property type="molecule type" value="Genomic_DNA"/>
</dbReference>
<name>A0ABP9Y178_9FUNG</name>
<accession>A0ABP9Y178</accession>
<comment type="caution">
    <text evidence="1">The sequence shown here is derived from an EMBL/GenBank/DDBJ whole genome shotgun (WGS) entry which is preliminary data.</text>
</comment>
<gene>
    <name evidence="1" type="ORF">HPULCUR_005742</name>
</gene>
<sequence length="88" mass="9621">MEKDAKECCPHTSKDCSFALKNNAIALFEHPGIKEEPSQRSSYVGTVSCTTGGELTFLGTKEKYYAECTNAKGVTFAAQIFDFKQAEA</sequence>
<organism evidence="1 2">
    <name type="scientific">Helicostylum pulchrum</name>
    <dbReference type="NCBI Taxonomy" id="562976"/>
    <lineage>
        <taxon>Eukaryota</taxon>
        <taxon>Fungi</taxon>
        <taxon>Fungi incertae sedis</taxon>
        <taxon>Mucoromycota</taxon>
        <taxon>Mucoromycotina</taxon>
        <taxon>Mucoromycetes</taxon>
        <taxon>Mucorales</taxon>
        <taxon>Mucorineae</taxon>
        <taxon>Mucoraceae</taxon>
        <taxon>Helicostylum</taxon>
    </lineage>
</organism>
<proteinExistence type="predicted"/>
<dbReference type="Proteomes" id="UP001476247">
    <property type="component" value="Unassembled WGS sequence"/>
</dbReference>
<keyword evidence="2" id="KW-1185">Reference proteome</keyword>
<evidence type="ECO:0000313" key="1">
    <source>
        <dbReference type="EMBL" id="GAA5800315.1"/>
    </source>
</evidence>
<reference evidence="1 2" key="1">
    <citation type="submission" date="2024-04" db="EMBL/GenBank/DDBJ databases">
        <title>genome sequences of Mucor flavus KT1a and Helicostylum pulchrum KT1b strains isolation_sourced from the surface of a dry-aged beef.</title>
        <authorList>
            <person name="Toyotome T."/>
            <person name="Hosono M."/>
            <person name="Torimaru M."/>
            <person name="Fukuda K."/>
            <person name="Mikami N."/>
        </authorList>
    </citation>
    <scope>NUCLEOTIDE SEQUENCE [LARGE SCALE GENOMIC DNA]</scope>
    <source>
        <strain evidence="1 2">KT1b</strain>
    </source>
</reference>
<protein>
    <submittedName>
        <fullName evidence="1">Uncharacterized protein</fullName>
    </submittedName>
</protein>
<evidence type="ECO:0000313" key="2">
    <source>
        <dbReference type="Proteomes" id="UP001476247"/>
    </source>
</evidence>